<dbReference type="GO" id="GO:0003796">
    <property type="term" value="F:lysozyme activity"/>
    <property type="evidence" value="ECO:0007669"/>
    <property type="project" value="InterPro"/>
</dbReference>
<keyword evidence="5" id="KW-1185">Reference proteome</keyword>
<dbReference type="PANTHER" id="PTHR34135">
    <property type="entry name" value="LYSOZYME"/>
    <property type="match status" value="1"/>
</dbReference>
<dbReference type="InterPro" id="IPR018077">
    <property type="entry name" value="Glyco_hydro_fam25_subgr"/>
</dbReference>
<dbReference type="Pfam" id="PF01183">
    <property type="entry name" value="Glyco_hydro_25"/>
    <property type="match status" value="1"/>
</dbReference>
<dbReference type="Proteomes" id="UP000198752">
    <property type="component" value="Unassembled WGS sequence"/>
</dbReference>
<accession>A0A1I2W4B7</accession>
<dbReference type="Gene3D" id="2.60.40.10">
    <property type="entry name" value="Immunoglobulins"/>
    <property type="match status" value="1"/>
</dbReference>
<dbReference type="AlphaFoldDB" id="A0A1I2W4B7"/>
<evidence type="ECO:0000256" key="1">
    <source>
        <dbReference type="ARBA" id="ARBA00010646"/>
    </source>
</evidence>
<dbReference type="STRING" id="269670.SAMN02982927_03348"/>
<evidence type="ECO:0000313" key="4">
    <source>
        <dbReference type="EMBL" id="SFG94916.1"/>
    </source>
</evidence>
<evidence type="ECO:0000313" key="5">
    <source>
        <dbReference type="Proteomes" id="UP000198752"/>
    </source>
</evidence>
<dbReference type="RefSeq" id="WP_245734333.1">
    <property type="nucleotide sequence ID" value="NZ_FOOY01000033.1"/>
</dbReference>
<dbReference type="Pfam" id="PF17957">
    <property type="entry name" value="Big_7"/>
    <property type="match status" value="1"/>
</dbReference>
<comment type="similarity">
    <text evidence="1">Belongs to the glycosyl hydrolase 25 family.</text>
</comment>
<dbReference type="InterPro" id="IPR017853">
    <property type="entry name" value="GH"/>
</dbReference>
<dbReference type="InterPro" id="IPR013783">
    <property type="entry name" value="Ig-like_fold"/>
</dbReference>
<dbReference type="SUPFAM" id="SSF51445">
    <property type="entry name" value="(Trans)glycosidases"/>
    <property type="match status" value="1"/>
</dbReference>
<feature type="non-terminal residue" evidence="4">
    <location>
        <position position="1"/>
    </location>
</feature>
<reference evidence="5" key="1">
    <citation type="submission" date="2016-10" db="EMBL/GenBank/DDBJ databases">
        <authorList>
            <person name="Varghese N."/>
            <person name="Submissions S."/>
        </authorList>
    </citation>
    <scope>NUCLEOTIDE SEQUENCE [LARGE SCALE GENOMIC DNA]</scope>
    <source>
        <strain evidence="5">ATCC 700379</strain>
    </source>
</reference>
<dbReference type="PANTHER" id="PTHR34135:SF2">
    <property type="entry name" value="LYSOZYME"/>
    <property type="match status" value="1"/>
</dbReference>
<dbReference type="EMBL" id="FOOY01000033">
    <property type="protein sequence ID" value="SFG94916.1"/>
    <property type="molecule type" value="Genomic_DNA"/>
</dbReference>
<protein>
    <submittedName>
        <fullName evidence="4">Glycosyl hydrolases family 25</fullName>
    </submittedName>
</protein>
<evidence type="ECO:0000256" key="3">
    <source>
        <dbReference type="ARBA" id="ARBA00023295"/>
    </source>
</evidence>
<proteinExistence type="inferred from homology"/>
<keyword evidence="3" id="KW-0326">Glycosidase</keyword>
<keyword evidence="2 4" id="KW-0378">Hydrolase</keyword>
<organism evidence="4 5">
    <name type="scientific">Sporolactobacillus nakayamae</name>
    <dbReference type="NCBI Taxonomy" id="269670"/>
    <lineage>
        <taxon>Bacteria</taxon>
        <taxon>Bacillati</taxon>
        <taxon>Bacillota</taxon>
        <taxon>Bacilli</taxon>
        <taxon>Bacillales</taxon>
        <taxon>Sporolactobacillaceae</taxon>
        <taxon>Sporolactobacillus</taxon>
    </lineage>
</organism>
<gene>
    <name evidence="4" type="ORF">SAMN02982927_03348</name>
</gene>
<name>A0A1I2W4B7_9BACL</name>
<dbReference type="GO" id="GO:0016052">
    <property type="term" value="P:carbohydrate catabolic process"/>
    <property type="evidence" value="ECO:0007669"/>
    <property type="project" value="TreeGrafter"/>
</dbReference>
<sequence length="430" mass="47921">QAQARTFTVKNLAVKGYIDAPKQNESLQGTSEVRGWYLSGSDVSKIEVYVDGKYQGKASYGLSRSDIQRAYPEYENGSAGYKYNLNTKVLTTGKHTLTIKETGVNGETQTQARIFTVKNLGALGNIEVPQLNETLQGISEIRGWYLSGSGIKRIEIYVDETYKGQANFGISRPDVMNAYSQYHENNSGYQYYLQTSELSAGRHTLIVKAISLNGETKTTNRTIYISKLPGGALKKGIDISHHQNDNGKINFDAIRESGVSFVIVKASEGTDVKDSNFEENINDARNAGLEVHAYHYFHSTGSDSDAKKEADLFASQLKKVNFNGYAFIDVEINGSKGTNVTNRITIFLNELKKQRITKIGVYSYKSYLNNYVNLDQLKKNFPGLIVWVAAYHDINLGPQFTTDLWQYSSSGNVPGIVGSVDMDFAYNFRF</sequence>
<dbReference type="PROSITE" id="PS51904">
    <property type="entry name" value="GLYCOSYL_HYDROL_F25_2"/>
    <property type="match status" value="1"/>
</dbReference>
<dbReference type="SMART" id="SM00641">
    <property type="entry name" value="Glyco_25"/>
    <property type="match status" value="1"/>
</dbReference>
<dbReference type="GO" id="GO:0009253">
    <property type="term" value="P:peptidoglycan catabolic process"/>
    <property type="evidence" value="ECO:0007669"/>
    <property type="project" value="InterPro"/>
</dbReference>
<dbReference type="Gene3D" id="3.20.20.80">
    <property type="entry name" value="Glycosidases"/>
    <property type="match status" value="1"/>
</dbReference>
<dbReference type="InterPro" id="IPR002053">
    <property type="entry name" value="Glyco_hydro_25"/>
</dbReference>
<dbReference type="CDD" id="cd00599">
    <property type="entry name" value="GH25_muramidase"/>
    <property type="match status" value="1"/>
</dbReference>
<dbReference type="GO" id="GO:0016998">
    <property type="term" value="P:cell wall macromolecule catabolic process"/>
    <property type="evidence" value="ECO:0007669"/>
    <property type="project" value="InterPro"/>
</dbReference>
<evidence type="ECO:0000256" key="2">
    <source>
        <dbReference type="ARBA" id="ARBA00022801"/>
    </source>
</evidence>